<proteinExistence type="predicted"/>
<evidence type="ECO:0000313" key="6">
    <source>
        <dbReference type="Proteomes" id="UP001228059"/>
    </source>
</evidence>
<dbReference type="PANTHER" id="PTHR42939">
    <property type="entry name" value="ABC TRANSPORTER ATP-BINDING PROTEIN ALBC-RELATED"/>
    <property type="match status" value="1"/>
</dbReference>
<evidence type="ECO:0000256" key="1">
    <source>
        <dbReference type="ARBA" id="ARBA00022448"/>
    </source>
</evidence>
<dbReference type="Proteomes" id="UP001228059">
    <property type="component" value="Chromosome"/>
</dbReference>
<dbReference type="AlphaFoldDB" id="A0AAJ6H354"/>
<organism evidence="5 6">
    <name type="scientific">Xanthomonas oryzae pv. leersiae</name>
    <dbReference type="NCBI Taxonomy" id="3112258"/>
    <lineage>
        <taxon>Bacteria</taxon>
        <taxon>Pseudomonadati</taxon>
        <taxon>Pseudomonadota</taxon>
        <taxon>Gammaproteobacteria</taxon>
        <taxon>Lysobacterales</taxon>
        <taxon>Lysobacteraceae</taxon>
        <taxon>Xanthomonas</taxon>
    </lineage>
</organism>
<sequence length="190" mass="20774">MPTGGAVRVAGIDTRGDPVAAKLHLGYGVAPGALPTLLTGRECLRLFAQSRSLKEIPESSLALARRLELELHLDRSVAYYSLGTRQKLGIVLGLLGEPELLLLDEPLNGLDPMSAYALKQHLQGLVQERGVAILLATHSLDIAERFINRAVLLHDGKIVRSWDIAELDAVRGDPRRSLEHEMVLALQRAR</sequence>
<dbReference type="InterPro" id="IPR027417">
    <property type="entry name" value="P-loop_NTPase"/>
</dbReference>
<keyword evidence="1" id="KW-0813">Transport</keyword>
<reference evidence="5 6" key="1">
    <citation type="submission" date="2023-05" db="EMBL/GenBank/DDBJ databases">
        <title>Complete Genome Resource of Xanthomonas oryzae pv. leersiae Strain YNJC Isolated From Plateau Japonica Rice in Southwest China.</title>
        <authorList>
            <person name="Aa X."/>
            <person name="Mei L."/>
            <person name="Liu P."/>
            <person name="Yang Y."/>
            <person name="Tang C."/>
            <person name="Zhang F."/>
            <person name="Dong C."/>
            <person name="Wang B."/>
            <person name="Chen X."/>
            <person name="Dai L."/>
        </authorList>
    </citation>
    <scope>NUCLEOTIDE SEQUENCE [LARGE SCALE GENOMIC DNA]</scope>
    <source>
        <strain evidence="5 6">YNJC</strain>
    </source>
</reference>
<evidence type="ECO:0000256" key="3">
    <source>
        <dbReference type="ARBA" id="ARBA00022840"/>
    </source>
</evidence>
<accession>A0AAJ6H354</accession>
<gene>
    <name evidence="5" type="ORF">QN060_07385</name>
</gene>
<dbReference type="PANTHER" id="PTHR42939:SF1">
    <property type="entry name" value="ABC TRANSPORTER ATP-BINDING PROTEIN ALBC-RELATED"/>
    <property type="match status" value="1"/>
</dbReference>
<evidence type="ECO:0000313" key="5">
    <source>
        <dbReference type="EMBL" id="WIX07841.1"/>
    </source>
</evidence>
<dbReference type="GO" id="GO:0016887">
    <property type="term" value="F:ATP hydrolysis activity"/>
    <property type="evidence" value="ECO:0007669"/>
    <property type="project" value="InterPro"/>
</dbReference>
<evidence type="ECO:0000256" key="2">
    <source>
        <dbReference type="ARBA" id="ARBA00022741"/>
    </source>
</evidence>
<keyword evidence="3" id="KW-0067">ATP-binding</keyword>
<protein>
    <recommendedName>
        <fullName evidence="4">ATPase AAA-type core domain-containing protein</fullName>
    </recommendedName>
</protein>
<dbReference type="InterPro" id="IPR003959">
    <property type="entry name" value="ATPase_AAA_core"/>
</dbReference>
<evidence type="ECO:0000259" key="4">
    <source>
        <dbReference type="Pfam" id="PF13304"/>
    </source>
</evidence>
<keyword evidence="2" id="KW-0547">Nucleotide-binding</keyword>
<dbReference type="Gene3D" id="3.40.50.300">
    <property type="entry name" value="P-loop containing nucleotide triphosphate hydrolases"/>
    <property type="match status" value="1"/>
</dbReference>
<dbReference type="GO" id="GO:0005524">
    <property type="term" value="F:ATP binding"/>
    <property type="evidence" value="ECO:0007669"/>
    <property type="project" value="UniProtKB-KW"/>
</dbReference>
<dbReference type="RefSeq" id="WP_285957223.1">
    <property type="nucleotide sequence ID" value="NZ_CP127225.1"/>
</dbReference>
<feature type="domain" description="ATPase AAA-type core" evidence="4">
    <location>
        <begin position="80"/>
        <end position="140"/>
    </location>
</feature>
<dbReference type="SUPFAM" id="SSF52540">
    <property type="entry name" value="P-loop containing nucleoside triphosphate hydrolases"/>
    <property type="match status" value="1"/>
</dbReference>
<name>A0AAJ6H354_9XANT</name>
<dbReference type="Pfam" id="PF13304">
    <property type="entry name" value="AAA_21"/>
    <property type="match status" value="1"/>
</dbReference>
<dbReference type="EMBL" id="CP127225">
    <property type="protein sequence ID" value="WIX07841.1"/>
    <property type="molecule type" value="Genomic_DNA"/>
</dbReference>
<dbReference type="InterPro" id="IPR051782">
    <property type="entry name" value="ABC_Transporter_VariousFunc"/>
</dbReference>